<dbReference type="PROSITE" id="PS00108">
    <property type="entry name" value="PROTEIN_KINASE_ST"/>
    <property type="match status" value="1"/>
</dbReference>
<dbReference type="InterPro" id="IPR008271">
    <property type="entry name" value="Ser/Thr_kinase_AS"/>
</dbReference>
<dbReference type="PROSITE" id="PS50011">
    <property type="entry name" value="PROTEIN_KINASE_DOM"/>
    <property type="match status" value="1"/>
</dbReference>
<dbReference type="SMART" id="SM00220">
    <property type="entry name" value="S_TKc"/>
    <property type="match status" value="1"/>
</dbReference>
<evidence type="ECO:0000256" key="3">
    <source>
        <dbReference type="ARBA" id="ARBA00022840"/>
    </source>
</evidence>
<accession>A0ABQ9YIG4</accession>
<evidence type="ECO:0000256" key="4">
    <source>
        <dbReference type="PROSITE-ProRule" id="PRU10141"/>
    </source>
</evidence>
<keyword evidence="3 4" id="KW-0067">ATP-binding</keyword>
<dbReference type="InterPro" id="IPR050235">
    <property type="entry name" value="CK1_Ser-Thr_kinase"/>
</dbReference>
<dbReference type="EMBL" id="JARBJD010000006">
    <property type="protein sequence ID" value="KAK2963550.1"/>
    <property type="molecule type" value="Genomic_DNA"/>
</dbReference>
<feature type="binding site" evidence="4">
    <location>
        <position position="50"/>
    </location>
    <ligand>
        <name>ATP</name>
        <dbReference type="ChEBI" id="CHEBI:30616"/>
    </ligand>
</feature>
<dbReference type="InterPro" id="IPR000719">
    <property type="entry name" value="Prot_kinase_dom"/>
</dbReference>
<comment type="similarity">
    <text evidence="5">Belongs to the protein kinase superfamily.</text>
</comment>
<dbReference type="PANTHER" id="PTHR11909">
    <property type="entry name" value="CASEIN KINASE-RELATED"/>
    <property type="match status" value="1"/>
</dbReference>
<evidence type="ECO:0000256" key="1">
    <source>
        <dbReference type="ARBA" id="ARBA00012513"/>
    </source>
</evidence>
<keyword evidence="7" id="KW-0418">Kinase</keyword>
<evidence type="ECO:0000256" key="2">
    <source>
        <dbReference type="ARBA" id="ARBA00022741"/>
    </source>
</evidence>
<dbReference type="Gene3D" id="1.10.510.10">
    <property type="entry name" value="Transferase(Phosphotransferase) domain 1"/>
    <property type="match status" value="1"/>
</dbReference>
<evidence type="ECO:0000313" key="8">
    <source>
        <dbReference type="Proteomes" id="UP001281761"/>
    </source>
</evidence>
<organism evidence="7 8">
    <name type="scientific">Blattamonas nauphoetae</name>
    <dbReference type="NCBI Taxonomy" id="2049346"/>
    <lineage>
        <taxon>Eukaryota</taxon>
        <taxon>Metamonada</taxon>
        <taxon>Preaxostyla</taxon>
        <taxon>Oxymonadida</taxon>
        <taxon>Blattamonas</taxon>
    </lineage>
</organism>
<dbReference type="Proteomes" id="UP001281761">
    <property type="component" value="Unassembled WGS sequence"/>
</dbReference>
<dbReference type="Pfam" id="PF00069">
    <property type="entry name" value="Pkinase"/>
    <property type="match status" value="1"/>
</dbReference>
<feature type="domain" description="Protein kinase" evidence="6">
    <location>
        <begin position="19"/>
        <end position="287"/>
    </location>
</feature>
<dbReference type="InterPro" id="IPR011009">
    <property type="entry name" value="Kinase-like_dom_sf"/>
</dbReference>
<protein>
    <recommendedName>
        <fullName evidence="1">non-specific serine/threonine protein kinase</fullName>
        <ecNumber evidence="1">2.7.11.1</ecNumber>
    </recommendedName>
</protein>
<comment type="caution">
    <text evidence="7">The sequence shown here is derived from an EMBL/GenBank/DDBJ whole genome shotgun (WGS) entry which is preliminary data.</text>
</comment>
<dbReference type="SUPFAM" id="SSF56112">
    <property type="entry name" value="Protein kinase-like (PK-like)"/>
    <property type="match status" value="1"/>
</dbReference>
<evidence type="ECO:0000259" key="6">
    <source>
        <dbReference type="PROSITE" id="PS50011"/>
    </source>
</evidence>
<evidence type="ECO:0000313" key="7">
    <source>
        <dbReference type="EMBL" id="KAK2963550.1"/>
    </source>
</evidence>
<keyword evidence="7" id="KW-0808">Transferase</keyword>
<keyword evidence="8" id="KW-1185">Reference proteome</keyword>
<sequence>MSRGGTTHFQPGDVIQQHFILRKRLGTGGFGDIFQATSTLKRKPIEVALKVDVYEPTDNWLGKEVQTLSVVGGKPHFPKFIHSGIDGHYFFYAMELLGPNLYEIRKKQRTRTFSIQTTVNVVIQLLEAVQTLHNCGFIHRDIKPMNVVIGGPSKAMHDLYLIDYGLCIPVLSREQYQETLYEESNIIGTFHYCSPTTHHRRECGRRDDIISLLYMAVEMRLGKLPWAGVTDMKELRKVKDSYCSEILMEGLPPEFAEIFMDVLGLQATTAPDYARYLKLLKQVQKRLSFNNRTPFDWEISQPRASIPYKSPIKATKSDPVQ</sequence>
<dbReference type="InterPro" id="IPR017441">
    <property type="entry name" value="Protein_kinase_ATP_BS"/>
</dbReference>
<reference evidence="7 8" key="1">
    <citation type="journal article" date="2022" name="bioRxiv">
        <title>Genomics of Preaxostyla Flagellates Illuminates Evolutionary Transitions and the Path Towards Mitochondrial Loss.</title>
        <authorList>
            <person name="Novak L.V.F."/>
            <person name="Treitli S.C."/>
            <person name="Pyrih J."/>
            <person name="Halakuc P."/>
            <person name="Pipaliya S.V."/>
            <person name="Vacek V."/>
            <person name="Brzon O."/>
            <person name="Soukal P."/>
            <person name="Eme L."/>
            <person name="Dacks J.B."/>
            <person name="Karnkowska A."/>
            <person name="Elias M."/>
            <person name="Hampl V."/>
        </authorList>
    </citation>
    <scope>NUCLEOTIDE SEQUENCE [LARGE SCALE GENOMIC DNA]</scope>
    <source>
        <strain evidence="7">NAU3</strain>
        <tissue evidence="7">Gut</tissue>
    </source>
</reference>
<proteinExistence type="inferred from homology"/>
<dbReference type="EC" id="2.7.11.1" evidence="1"/>
<keyword evidence="2 4" id="KW-0547">Nucleotide-binding</keyword>
<dbReference type="PROSITE" id="PS00107">
    <property type="entry name" value="PROTEIN_KINASE_ATP"/>
    <property type="match status" value="1"/>
</dbReference>
<gene>
    <name evidence="7" type="ORF">BLNAU_1593</name>
</gene>
<dbReference type="GO" id="GO:0004674">
    <property type="term" value="F:protein serine/threonine kinase activity"/>
    <property type="evidence" value="ECO:0007669"/>
    <property type="project" value="UniProtKB-EC"/>
</dbReference>
<keyword evidence="5" id="KW-0723">Serine/threonine-protein kinase</keyword>
<evidence type="ECO:0000256" key="5">
    <source>
        <dbReference type="RuleBase" id="RU000304"/>
    </source>
</evidence>
<name>A0ABQ9YIG4_9EUKA</name>